<comment type="caution">
    <text evidence="4">The sequence shown here is derived from an EMBL/GenBank/DDBJ whole genome shotgun (WGS) entry which is preliminary data.</text>
</comment>
<dbReference type="EMBL" id="JADIMH010000032">
    <property type="protein sequence ID" value="MBO8467314.1"/>
    <property type="molecule type" value="Genomic_DNA"/>
</dbReference>
<dbReference type="PIRSF" id="PIRSF018266">
    <property type="entry name" value="FecR"/>
    <property type="match status" value="1"/>
</dbReference>
<gene>
    <name evidence="4" type="ORF">IAB99_06085</name>
</gene>
<dbReference type="GO" id="GO:0016989">
    <property type="term" value="F:sigma factor antagonist activity"/>
    <property type="evidence" value="ECO:0007669"/>
    <property type="project" value="TreeGrafter"/>
</dbReference>
<dbReference type="InterPro" id="IPR006860">
    <property type="entry name" value="FecR"/>
</dbReference>
<evidence type="ECO:0000256" key="1">
    <source>
        <dbReference type="SAM" id="Phobius"/>
    </source>
</evidence>
<evidence type="ECO:0000259" key="2">
    <source>
        <dbReference type="Pfam" id="PF04773"/>
    </source>
</evidence>
<sequence length="321" mass="36167">MDKDSLKRLAFLYFEGKSDRSSEKELYDRISTSEQARAEYDALEEEWKAGNIPTVAQRQSFEAMTGRIVARRRMRILRICLSSAAAAIAVLLVVTGIRSGGDTGSRQLYLTTVSTGYGEKTRLILPDSTEVWLHAATTLTYSDSFNREDRKVSLSGEAFFDVTHDEDLPFIVELGGSSITVKGTRFDVAAYSSEEDITAALLEGSIIFRSENAIVDLHPGEVLTYDLKDESILRSQADVDSYAAWINGKLDYPEVTLDKLLDRLSSIYGVDFVYFPEKYREKKFRIILNGDESLSDLLEAISFVAPMEYEMKDGKIYIKER</sequence>
<dbReference type="AlphaFoldDB" id="A0A9D9NBN4"/>
<keyword evidence="1" id="KW-0472">Membrane</keyword>
<protein>
    <submittedName>
        <fullName evidence="4">FecR family protein</fullName>
    </submittedName>
</protein>
<keyword evidence="1" id="KW-0812">Transmembrane</keyword>
<feature type="domain" description="Protein FecR C-terminal" evidence="3">
    <location>
        <begin position="254"/>
        <end position="318"/>
    </location>
</feature>
<name>A0A9D9NBN4_9BACT</name>
<dbReference type="Gene3D" id="2.60.120.1440">
    <property type="match status" value="1"/>
</dbReference>
<evidence type="ECO:0000313" key="4">
    <source>
        <dbReference type="EMBL" id="MBO8467314.1"/>
    </source>
</evidence>
<keyword evidence="1" id="KW-1133">Transmembrane helix</keyword>
<dbReference type="InterPro" id="IPR032508">
    <property type="entry name" value="FecR_C"/>
</dbReference>
<dbReference type="Proteomes" id="UP000823660">
    <property type="component" value="Unassembled WGS sequence"/>
</dbReference>
<dbReference type="PANTHER" id="PTHR30273:SF2">
    <property type="entry name" value="PROTEIN FECR"/>
    <property type="match status" value="1"/>
</dbReference>
<feature type="transmembrane region" description="Helical" evidence="1">
    <location>
        <begin position="76"/>
        <end position="97"/>
    </location>
</feature>
<accession>A0A9D9NBN4</accession>
<feature type="domain" description="FecR protein" evidence="2">
    <location>
        <begin position="112"/>
        <end position="206"/>
    </location>
</feature>
<proteinExistence type="predicted"/>
<reference evidence="4" key="1">
    <citation type="submission" date="2020-10" db="EMBL/GenBank/DDBJ databases">
        <authorList>
            <person name="Gilroy R."/>
        </authorList>
    </citation>
    <scope>NUCLEOTIDE SEQUENCE</scope>
    <source>
        <strain evidence="4">B1-15692</strain>
    </source>
</reference>
<reference evidence="4" key="2">
    <citation type="journal article" date="2021" name="PeerJ">
        <title>Extensive microbial diversity within the chicken gut microbiome revealed by metagenomics and culture.</title>
        <authorList>
            <person name="Gilroy R."/>
            <person name="Ravi A."/>
            <person name="Getino M."/>
            <person name="Pursley I."/>
            <person name="Horton D.L."/>
            <person name="Alikhan N.F."/>
            <person name="Baker D."/>
            <person name="Gharbi K."/>
            <person name="Hall N."/>
            <person name="Watson M."/>
            <person name="Adriaenssens E.M."/>
            <person name="Foster-Nyarko E."/>
            <person name="Jarju S."/>
            <person name="Secka A."/>
            <person name="Antonio M."/>
            <person name="Oren A."/>
            <person name="Chaudhuri R.R."/>
            <person name="La Ragione R."/>
            <person name="Hildebrand F."/>
            <person name="Pallen M.J."/>
        </authorList>
    </citation>
    <scope>NUCLEOTIDE SEQUENCE</scope>
    <source>
        <strain evidence="4">B1-15692</strain>
    </source>
</reference>
<dbReference type="Pfam" id="PF16344">
    <property type="entry name" value="FecR_C"/>
    <property type="match status" value="1"/>
</dbReference>
<dbReference type="Gene3D" id="3.55.50.30">
    <property type="match status" value="1"/>
</dbReference>
<organism evidence="4 5">
    <name type="scientific">Candidatus Cryptobacteroides faecipullorum</name>
    <dbReference type="NCBI Taxonomy" id="2840764"/>
    <lineage>
        <taxon>Bacteria</taxon>
        <taxon>Pseudomonadati</taxon>
        <taxon>Bacteroidota</taxon>
        <taxon>Bacteroidia</taxon>
        <taxon>Bacteroidales</taxon>
        <taxon>Candidatus Cryptobacteroides</taxon>
    </lineage>
</organism>
<dbReference type="InterPro" id="IPR012373">
    <property type="entry name" value="Ferrdict_sens_TM"/>
</dbReference>
<evidence type="ECO:0000313" key="5">
    <source>
        <dbReference type="Proteomes" id="UP000823660"/>
    </source>
</evidence>
<dbReference type="PANTHER" id="PTHR30273">
    <property type="entry name" value="PERIPLASMIC SIGNAL SENSOR AND SIGMA FACTOR ACTIVATOR FECR-RELATED"/>
    <property type="match status" value="1"/>
</dbReference>
<evidence type="ECO:0000259" key="3">
    <source>
        <dbReference type="Pfam" id="PF16344"/>
    </source>
</evidence>
<dbReference type="Pfam" id="PF04773">
    <property type="entry name" value="FecR"/>
    <property type="match status" value="1"/>
</dbReference>